<dbReference type="OrthoDB" id="9788689at2"/>
<accession>W4UXS5</accession>
<dbReference type="GO" id="GO:0005829">
    <property type="term" value="C:cytosol"/>
    <property type="evidence" value="ECO:0007669"/>
    <property type="project" value="TreeGrafter"/>
</dbReference>
<dbReference type="GO" id="GO:0004053">
    <property type="term" value="F:arginase activity"/>
    <property type="evidence" value="ECO:0007669"/>
    <property type="project" value="TreeGrafter"/>
</dbReference>
<evidence type="ECO:0000313" key="5">
    <source>
        <dbReference type="EMBL" id="GAE85393.1"/>
    </source>
</evidence>
<evidence type="ECO:0000256" key="2">
    <source>
        <dbReference type="ARBA" id="ARBA00022801"/>
    </source>
</evidence>
<dbReference type="STRING" id="1445607.JCM10512_3821"/>
<dbReference type="PANTHER" id="PTHR43782">
    <property type="entry name" value="ARGINASE"/>
    <property type="match status" value="1"/>
</dbReference>
<dbReference type="Gene3D" id="3.40.800.10">
    <property type="entry name" value="Ureohydrolase domain"/>
    <property type="match status" value="1"/>
</dbReference>
<evidence type="ECO:0000256" key="1">
    <source>
        <dbReference type="ARBA" id="ARBA00022723"/>
    </source>
</evidence>
<dbReference type="CDD" id="cd09999">
    <property type="entry name" value="Arginase-like_1"/>
    <property type="match status" value="1"/>
</dbReference>
<dbReference type="PRINTS" id="PR00116">
    <property type="entry name" value="ARGINASE"/>
</dbReference>
<reference evidence="5 6" key="1">
    <citation type="journal article" date="2014" name="Genome Announc.">
        <title>Draft Genome Sequence of Bacteroides reticulotermitis Strain JCM 10512T, Isolated from the Gut of a Termite.</title>
        <authorList>
            <person name="Yuki M."/>
            <person name="Oshima K."/>
            <person name="Suda W."/>
            <person name="Sakamoto M."/>
            <person name="Iida T."/>
            <person name="Hattori M."/>
            <person name="Ohkuma M."/>
        </authorList>
    </citation>
    <scope>NUCLEOTIDE SEQUENCE [LARGE SCALE GENOMIC DNA]</scope>
    <source>
        <strain evidence="5 6">JCM 10512</strain>
    </source>
</reference>
<dbReference type="PANTHER" id="PTHR43782:SF3">
    <property type="entry name" value="ARGINASE"/>
    <property type="match status" value="1"/>
</dbReference>
<evidence type="ECO:0000256" key="4">
    <source>
        <dbReference type="PROSITE-ProRule" id="PRU00742"/>
    </source>
</evidence>
<organism evidence="5 6">
    <name type="scientific">Bacteroides reticulotermitis JCM 10512</name>
    <dbReference type="NCBI Taxonomy" id="1445607"/>
    <lineage>
        <taxon>Bacteria</taxon>
        <taxon>Pseudomonadati</taxon>
        <taxon>Bacteroidota</taxon>
        <taxon>Bacteroidia</taxon>
        <taxon>Bacteroidales</taxon>
        <taxon>Bacteroidaceae</taxon>
        <taxon>Bacteroides</taxon>
    </lineage>
</organism>
<dbReference type="PROSITE" id="PS51409">
    <property type="entry name" value="ARGINASE_2"/>
    <property type="match status" value="1"/>
</dbReference>
<dbReference type="EMBL" id="BAIV01000026">
    <property type="protein sequence ID" value="GAE85393.1"/>
    <property type="molecule type" value="Genomic_DNA"/>
</dbReference>
<evidence type="ECO:0000256" key="3">
    <source>
        <dbReference type="ARBA" id="ARBA00023211"/>
    </source>
</evidence>
<evidence type="ECO:0000313" key="6">
    <source>
        <dbReference type="Proteomes" id="UP000019131"/>
    </source>
</evidence>
<sequence length="319" mass="35113">MRILFLSIWLTVGVVFAVAQKNTFTNNQSMETIRLIYPQWQGGIVTHWMPDIPADDASRGYYLGAQLLNMLAPQTSQKVVEVPITLEIGERKVEKGISDYAVIFEQTKAALAKLRENNPKRMVTLGGECSVSVVLFTYLADKYPEDVAIVWIDAHPDINLPYDEYKGYHAMALTACLGQGDEVLMNLLPSRVDASKALIVGLRAWEKEGGTKERQEKLGIKSLSPVEVADSSQAILAWLKGTGASKVVIHFDLDVLDPAEIIAGVGVEPGGLKLEEAIRIINDVASAYDLVGLTIAEPMPRIAIKLKNMLERLPLLNDE</sequence>
<name>W4UXS5_9BACE</name>
<comment type="similarity">
    <text evidence="4">Belongs to the arginase family.</text>
</comment>
<keyword evidence="6" id="KW-1185">Reference proteome</keyword>
<dbReference type="Proteomes" id="UP000019131">
    <property type="component" value="Unassembled WGS sequence"/>
</dbReference>
<keyword evidence="1" id="KW-0479">Metal-binding</keyword>
<dbReference type="GO" id="GO:0030145">
    <property type="term" value="F:manganese ion binding"/>
    <property type="evidence" value="ECO:0007669"/>
    <property type="project" value="TreeGrafter"/>
</dbReference>
<gene>
    <name evidence="5" type="ORF">JCM10512_3821</name>
</gene>
<dbReference type="Pfam" id="PF00491">
    <property type="entry name" value="Arginase"/>
    <property type="match status" value="1"/>
</dbReference>
<keyword evidence="2" id="KW-0378">Hydrolase</keyword>
<dbReference type="SUPFAM" id="SSF52768">
    <property type="entry name" value="Arginase/deacetylase"/>
    <property type="match status" value="1"/>
</dbReference>
<proteinExistence type="inferred from homology"/>
<comment type="caution">
    <text evidence="5">The sequence shown here is derived from an EMBL/GenBank/DDBJ whole genome shotgun (WGS) entry which is preliminary data.</text>
</comment>
<protein>
    <submittedName>
        <fullName evidence="5">Arginase</fullName>
    </submittedName>
</protein>
<keyword evidence="3" id="KW-0464">Manganese</keyword>
<dbReference type="InterPro" id="IPR023696">
    <property type="entry name" value="Ureohydrolase_dom_sf"/>
</dbReference>
<dbReference type="AlphaFoldDB" id="W4UXS5"/>
<dbReference type="InterPro" id="IPR006035">
    <property type="entry name" value="Ureohydrolase"/>
</dbReference>